<keyword evidence="2" id="KW-1185">Reference proteome</keyword>
<organism evidence="1 2">
    <name type="scientific">Stentor coeruleus</name>
    <dbReference type="NCBI Taxonomy" id="5963"/>
    <lineage>
        <taxon>Eukaryota</taxon>
        <taxon>Sar</taxon>
        <taxon>Alveolata</taxon>
        <taxon>Ciliophora</taxon>
        <taxon>Postciliodesmatophora</taxon>
        <taxon>Heterotrichea</taxon>
        <taxon>Heterotrichida</taxon>
        <taxon>Stentoridae</taxon>
        <taxon>Stentor</taxon>
    </lineage>
</organism>
<accession>A0A1R2D347</accession>
<dbReference type="Proteomes" id="UP000187209">
    <property type="component" value="Unassembled WGS sequence"/>
</dbReference>
<proteinExistence type="predicted"/>
<gene>
    <name evidence="1" type="ORF">SteCoe_880</name>
</gene>
<name>A0A1R2D347_9CILI</name>
<comment type="caution">
    <text evidence="1">The sequence shown here is derived from an EMBL/GenBank/DDBJ whole genome shotgun (WGS) entry which is preliminary data.</text>
</comment>
<sequence>MNFDDILGCMMTMTTLSERTYIGMVAYLDPLAFTVTLINCWSEDDFFDLIILKATDIVSYDYYYPEFKEPEPVKKYKRPANKRYRAKIFSK</sequence>
<protein>
    <submittedName>
        <fullName evidence="1">Uncharacterized protein</fullName>
    </submittedName>
</protein>
<evidence type="ECO:0000313" key="2">
    <source>
        <dbReference type="Proteomes" id="UP000187209"/>
    </source>
</evidence>
<evidence type="ECO:0000313" key="1">
    <source>
        <dbReference type="EMBL" id="OMJ95636.1"/>
    </source>
</evidence>
<reference evidence="1 2" key="1">
    <citation type="submission" date="2016-11" db="EMBL/GenBank/DDBJ databases">
        <title>The macronuclear genome of Stentor coeruleus: a giant cell with tiny introns.</title>
        <authorList>
            <person name="Slabodnick M."/>
            <person name="Ruby J.G."/>
            <person name="Reiff S.B."/>
            <person name="Swart E.C."/>
            <person name="Gosai S."/>
            <person name="Prabakaran S."/>
            <person name="Witkowska E."/>
            <person name="Larue G.E."/>
            <person name="Fisher S."/>
            <person name="Freeman R.M."/>
            <person name="Gunawardena J."/>
            <person name="Chu W."/>
            <person name="Stover N.A."/>
            <person name="Gregory B.D."/>
            <person name="Nowacki M."/>
            <person name="Derisi J."/>
            <person name="Roy S.W."/>
            <person name="Marshall W.F."/>
            <person name="Sood P."/>
        </authorList>
    </citation>
    <scope>NUCLEOTIDE SEQUENCE [LARGE SCALE GENOMIC DNA]</scope>
    <source>
        <strain evidence="1">WM001</strain>
    </source>
</reference>
<dbReference type="EMBL" id="MPUH01000009">
    <property type="protein sequence ID" value="OMJ95636.1"/>
    <property type="molecule type" value="Genomic_DNA"/>
</dbReference>
<dbReference type="AlphaFoldDB" id="A0A1R2D347"/>